<dbReference type="InterPro" id="IPR011711">
    <property type="entry name" value="GntR_C"/>
</dbReference>
<gene>
    <name evidence="5" type="ORF">IF202_11465</name>
</gene>
<feature type="domain" description="HTH gntR-type" evidence="4">
    <location>
        <begin position="3"/>
        <end position="70"/>
    </location>
</feature>
<keyword evidence="1" id="KW-0805">Transcription regulation</keyword>
<evidence type="ECO:0000256" key="1">
    <source>
        <dbReference type="ARBA" id="ARBA00023015"/>
    </source>
</evidence>
<dbReference type="SMART" id="SM00345">
    <property type="entry name" value="HTH_GNTR"/>
    <property type="match status" value="1"/>
</dbReference>
<evidence type="ECO:0000256" key="3">
    <source>
        <dbReference type="ARBA" id="ARBA00023163"/>
    </source>
</evidence>
<dbReference type="EMBL" id="JACYFC010000003">
    <property type="protein sequence ID" value="MBD5771670.1"/>
    <property type="molecule type" value="Genomic_DNA"/>
</dbReference>
<name>A0ABR8P1C1_9GAMM</name>
<keyword evidence="6" id="KW-1185">Reference proteome</keyword>
<dbReference type="Pfam" id="PF07729">
    <property type="entry name" value="FCD"/>
    <property type="match status" value="1"/>
</dbReference>
<protein>
    <submittedName>
        <fullName evidence="5">FCD domain-containing protein</fullName>
    </submittedName>
</protein>
<sequence>MTKTAIDRVYQELRQKIIKGEFSPGERLKVETLKPLFDTGASPIREALSLLTSNKLVDRIDQKGFRVSAVSAENFNEIFMLRCNLEDLALRKSIELGGDAWEEKLVLLHHRLSRTSMEDFDIWEPMHKSFHMCLLEACQSPILLSYCNNLYDQNIRYRFLAEKNSNYNSRDVRHEHDEVFNATINRKADLAVEILLRHYTDTGAFLRESFKTGGMASS</sequence>
<dbReference type="PANTHER" id="PTHR43537:SF20">
    <property type="entry name" value="HTH-TYPE TRANSCRIPTIONAL REPRESSOR GLAR"/>
    <property type="match status" value="1"/>
</dbReference>
<dbReference type="SMART" id="SM00895">
    <property type="entry name" value="FCD"/>
    <property type="match status" value="1"/>
</dbReference>
<organism evidence="5 6">
    <name type="scientific">Marinomonas colpomeniae</name>
    <dbReference type="NCBI Taxonomy" id="2774408"/>
    <lineage>
        <taxon>Bacteria</taxon>
        <taxon>Pseudomonadati</taxon>
        <taxon>Pseudomonadota</taxon>
        <taxon>Gammaproteobacteria</taxon>
        <taxon>Oceanospirillales</taxon>
        <taxon>Oceanospirillaceae</taxon>
        <taxon>Marinomonas</taxon>
    </lineage>
</organism>
<dbReference type="Pfam" id="PF00392">
    <property type="entry name" value="GntR"/>
    <property type="match status" value="1"/>
</dbReference>
<dbReference type="PROSITE" id="PS50949">
    <property type="entry name" value="HTH_GNTR"/>
    <property type="match status" value="1"/>
</dbReference>
<dbReference type="PANTHER" id="PTHR43537">
    <property type="entry name" value="TRANSCRIPTIONAL REGULATOR, GNTR FAMILY"/>
    <property type="match status" value="1"/>
</dbReference>
<dbReference type="InterPro" id="IPR036388">
    <property type="entry name" value="WH-like_DNA-bd_sf"/>
</dbReference>
<accession>A0ABR8P1C1</accession>
<proteinExistence type="predicted"/>
<dbReference type="InterPro" id="IPR008920">
    <property type="entry name" value="TF_FadR/GntR_C"/>
</dbReference>
<dbReference type="Gene3D" id="1.20.120.530">
    <property type="entry name" value="GntR ligand-binding domain-like"/>
    <property type="match status" value="1"/>
</dbReference>
<comment type="caution">
    <text evidence="5">The sequence shown here is derived from an EMBL/GenBank/DDBJ whole genome shotgun (WGS) entry which is preliminary data.</text>
</comment>
<dbReference type="InterPro" id="IPR036390">
    <property type="entry name" value="WH_DNA-bd_sf"/>
</dbReference>
<dbReference type="SUPFAM" id="SSF48008">
    <property type="entry name" value="GntR ligand-binding domain-like"/>
    <property type="match status" value="1"/>
</dbReference>
<evidence type="ECO:0000256" key="2">
    <source>
        <dbReference type="ARBA" id="ARBA00023125"/>
    </source>
</evidence>
<evidence type="ECO:0000313" key="6">
    <source>
        <dbReference type="Proteomes" id="UP000604161"/>
    </source>
</evidence>
<reference evidence="5 6" key="1">
    <citation type="submission" date="2020-09" db="EMBL/GenBank/DDBJ databases">
        <title>Marinomonas sp. nov., isolated from the cysticercosis algae of Qingdao, China.</title>
        <authorList>
            <person name="Sun X."/>
        </authorList>
    </citation>
    <scope>NUCLEOTIDE SEQUENCE [LARGE SCALE GENOMIC DNA]</scope>
    <source>
        <strain evidence="5 6">SM2066</strain>
    </source>
</reference>
<keyword evidence="2" id="KW-0238">DNA-binding</keyword>
<dbReference type="Proteomes" id="UP000604161">
    <property type="component" value="Unassembled WGS sequence"/>
</dbReference>
<keyword evidence="3" id="KW-0804">Transcription</keyword>
<evidence type="ECO:0000259" key="4">
    <source>
        <dbReference type="PROSITE" id="PS50949"/>
    </source>
</evidence>
<dbReference type="Gene3D" id="1.10.10.10">
    <property type="entry name" value="Winged helix-like DNA-binding domain superfamily/Winged helix DNA-binding domain"/>
    <property type="match status" value="1"/>
</dbReference>
<dbReference type="SUPFAM" id="SSF46785">
    <property type="entry name" value="Winged helix' DNA-binding domain"/>
    <property type="match status" value="1"/>
</dbReference>
<evidence type="ECO:0000313" key="5">
    <source>
        <dbReference type="EMBL" id="MBD5771670.1"/>
    </source>
</evidence>
<dbReference type="InterPro" id="IPR000524">
    <property type="entry name" value="Tscrpt_reg_HTH_GntR"/>
</dbReference>